<evidence type="ECO:0000313" key="9">
    <source>
        <dbReference type="Proteomes" id="UP000187209"/>
    </source>
</evidence>
<dbReference type="PROSITE" id="PS50975">
    <property type="entry name" value="ATP_GRASP"/>
    <property type="match status" value="1"/>
</dbReference>
<evidence type="ECO:0000259" key="7">
    <source>
        <dbReference type="PROSITE" id="PS50975"/>
    </source>
</evidence>
<dbReference type="EMBL" id="MPUH01000148">
    <property type="protein sequence ID" value="OMJ88552.1"/>
    <property type="molecule type" value="Genomic_DNA"/>
</dbReference>
<dbReference type="InterPro" id="IPR004344">
    <property type="entry name" value="TTL/TTLL_fam"/>
</dbReference>
<proteinExistence type="predicted"/>
<comment type="caution">
    <text evidence="8">The sequence shown here is derived from an EMBL/GenBank/DDBJ whole genome shotgun (WGS) entry which is preliminary data.</text>
</comment>
<dbReference type="GO" id="GO:0046872">
    <property type="term" value="F:metal ion binding"/>
    <property type="evidence" value="ECO:0007669"/>
    <property type="project" value="InterPro"/>
</dbReference>
<evidence type="ECO:0000256" key="1">
    <source>
        <dbReference type="ARBA" id="ARBA00022598"/>
    </source>
</evidence>
<dbReference type="GO" id="GO:0015631">
    <property type="term" value="F:tubulin binding"/>
    <property type="evidence" value="ECO:0007669"/>
    <property type="project" value="TreeGrafter"/>
</dbReference>
<evidence type="ECO:0000256" key="6">
    <source>
        <dbReference type="PROSITE-ProRule" id="PRU00409"/>
    </source>
</evidence>
<evidence type="ECO:0000256" key="3">
    <source>
        <dbReference type="ARBA" id="ARBA00022840"/>
    </source>
</evidence>
<dbReference type="GO" id="GO:0000226">
    <property type="term" value="P:microtubule cytoskeleton organization"/>
    <property type="evidence" value="ECO:0007669"/>
    <property type="project" value="TreeGrafter"/>
</dbReference>
<keyword evidence="2 6" id="KW-0547">Nucleotide-binding</keyword>
<dbReference type="PANTHER" id="PTHR12241">
    <property type="entry name" value="TUBULIN POLYGLUTAMYLASE"/>
    <property type="match status" value="1"/>
</dbReference>
<dbReference type="Gene3D" id="3.30.470.20">
    <property type="entry name" value="ATP-grasp fold, B domain"/>
    <property type="match status" value="1"/>
</dbReference>
<accession>A0A1R2CHP8</accession>
<dbReference type="Proteomes" id="UP000187209">
    <property type="component" value="Unassembled WGS sequence"/>
</dbReference>
<feature type="domain" description="ATP-grasp" evidence="7">
    <location>
        <begin position="187"/>
        <end position="438"/>
    </location>
</feature>
<dbReference type="GO" id="GO:0036064">
    <property type="term" value="C:ciliary basal body"/>
    <property type="evidence" value="ECO:0007669"/>
    <property type="project" value="TreeGrafter"/>
</dbReference>
<organism evidence="8 9">
    <name type="scientific">Stentor coeruleus</name>
    <dbReference type="NCBI Taxonomy" id="5963"/>
    <lineage>
        <taxon>Eukaryota</taxon>
        <taxon>Sar</taxon>
        <taxon>Alveolata</taxon>
        <taxon>Ciliophora</taxon>
        <taxon>Postciliodesmatophora</taxon>
        <taxon>Heterotrichea</taxon>
        <taxon>Heterotrichida</taxon>
        <taxon>Stentoridae</taxon>
        <taxon>Stentor</taxon>
    </lineage>
</organism>
<protein>
    <recommendedName>
        <fullName evidence="4">Tubulin--tyrosine ligase-like protein 5</fullName>
    </recommendedName>
</protein>
<dbReference type="OrthoDB" id="429138at2759"/>
<dbReference type="SUPFAM" id="SSF56059">
    <property type="entry name" value="Glutathione synthetase ATP-binding domain-like"/>
    <property type="match status" value="1"/>
</dbReference>
<evidence type="ECO:0000256" key="2">
    <source>
        <dbReference type="ARBA" id="ARBA00022741"/>
    </source>
</evidence>
<keyword evidence="3 6" id="KW-0067">ATP-binding</keyword>
<dbReference type="AlphaFoldDB" id="A0A1R2CHP8"/>
<dbReference type="PROSITE" id="PS51221">
    <property type="entry name" value="TTL"/>
    <property type="match status" value="1"/>
</dbReference>
<comment type="catalytic activity">
    <reaction evidence="5">
        <text>L-glutamyl-[protein] + L-glutamate + ATP = gamma-L-glutamyl-L-glutamyl-[protein] + ADP + phosphate + H(+)</text>
        <dbReference type="Rhea" id="RHEA:60144"/>
        <dbReference type="Rhea" id="RHEA-COMP:10208"/>
        <dbReference type="Rhea" id="RHEA-COMP:15517"/>
        <dbReference type="ChEBI" id="CHEBI:15378"/>
        <dbReference type="ChEBI" id="CHEBI:29973"/>
        <dbReference type="ChEBI" id="CHEBI:29985"/>
        <dbReference type="ChEBI" id="CHEBI:30616"/>
        <dbReference type="ChEBI" id="CHEBI:43474"/>
        <dbReference type="ChEBI" id="CHEBI:143622"/>
        <dbReference type="ChEBI" id="CHEBI:456216"/>
    </reaction>
    <physiologicalReaction direction="left-to-right" evidence="5">
        <dbReference type="Rhea" id="RHEA:60145"/>
    </physiologicalReaction>
</comment>
<evidence type="ECO:0000313" key="8">
    <source>
        <dbReference type="EMBL" id="OMJ88552.1"/>
    </source>
</evidence>
<keyword evidence="1" id="KW-0436">Ligase</keyword>
<gene>
    <name evidence="8" type="ORF">SteCoe_9505</name>
</gene>
<dbReference type="GO" id="GO:0070740">
    <property type="term" value="F:tubulin-glutamic acid ligase activity"/>
    <property type="evidence" value="ECO:0007669"/>
    <property type="project" value="TreeGrafter"/>
</dbReference>
<keyword evidence="9" id="KW-1185">Reference proteome</keyword>
<dbReference type="InterPro" id="IPR011761">
    <property type="entry name" value="ATP-grasp"/>
</dbReference>
<dbReference type="Pfam" id="PF03133">
    <property type="entry name" value="TTL"/>
    <property type="match status" value="1"/>
</dbReference>
<dbReference type="PANTHER" id="PTHR12241:SF145">
    <property type="entry name" value="TUBULIN POLYGLUTAMYLASE TTLL5"/>
    <property type="match status" value="1"/>
</dbReference>
<evidence type="ECO:0000256" key="5">
    <source>
        <dbReference type="ARBA" id="ARBA00049274"/>
    </source>
</evidence>
<reference evidence="8 9" key="1">
    <citation type="submission" date="2016-11" db="EMBL/GenBank/DDBJ databases">
        <title>The macronuclear genome of Stentor coeruleus: a giant cell with tiny introns.</title>
        <authorList>
            <person name="Slabodnick M."/>
            <person name="Ruby J.G."/>
            <person name="Reiff S.B."/>
            <person name="Swart E.C."/>
            <person name="Gosai S."/>
            <person name="Prabakaran S."/>
            <person name="Witkowska E."/>
            <person name="Larue G.E."/>
            <person name="Fisher S."/>
            <person name="Freeman R.M."/>
            <person name="Gunawardena J."/>
            <person name="Chu W."/>
            <person name="Stover N.A."/>
            <person name="Gregory B.D."/>
            <person name="Nowacki M."/>
            <person name="Derisi J."/>
            <person name="Roy S.W."/>
            <person name="Marshall W.F."/>
            <person name="Sood P."/>
        </authorList>
    </citation>
    <scope>NUCLEOTIDE SEQUENCE [LARGE SCALE GENOMIC DNA]</scope>
    <source>
        <strain evidence="8">WM001</strain>
    </source>
</reference>
<evidence type="ECO:0000256" key="4">
    <source>
        <dbReference type="ARBA" id="ARBA00041448"/>
    </source>
</evidence>
<name>A0A1R2CHP8_9CILI</name>
<dbReference type="GO" id="GO:0005524">
    <property type="term" value="F:ATP binding"/>
    <property type="evidence" value="ECO:0007669"/>
    <property type="project" value="UniProtKB-UniRule"/>
</dbReference>
<sequence length="784" mass="90241">MESSTASEKIVYSSTSKFQKDVSVCNKVKSLQEMEKSAWKGLDTEIVGKIGKGIGVKSEFQDPLRRATKESSPEKPPLIAFSPVTEDQLVKDSVVFSAYTKNNFAQAKDLLYRVYKTDGKLVRSILEQAGFSYTDSHDWNLLWLGCPPQLYFYDGLNEYQRVNHFPNSYEITRKDRMSVHLKSMQLKHGLENYGFFPETYVIPDEYTEFYTKYYSEKGVQWIVKPCNSSQGKGIFILDSLASLPTVEGCVVSRYIHNPLLINDLKFDMRIYVLVTSYDPLKIYIYDEGLARFASEPYSASNRASKFSFLTNYSINKKNEKFVQNKDESQDNVGHKWSISALFKTLEAFSVDTSLLLSKIYDLIIKTIISVEPLVSQTAKKLGVGRNNCFDLLGFDVIIDSNLKPWLLEVNLSPSLATEAPLDLFIKSNLIADTLNLVGLRFYDRKKECMSKLRARIRARKNQTRQAEGKLKLFTNDKFNKSKKEPINFSKYKLSINDLIDEASRIGHFTRIYPCEGCEIYDKYFNIQKNSNKTLLAFIMSKITIDEEIKENSPIQELEQDKKTIEKDRNKLVITGDDILIEYLSRVHHACKSVALEKMKTEWKIALDKFVNHYIWISISNPITSNLSVLQKLEMRIHEMKERRKHSLAGQKDIVSSQNQKHMIVRGFSALQLENMLKSSSKSLAKEIMSCLFFDNNGILSEIIKWMASVSIKNPKKVRSAYRYGSATFEDLDKHKKSKYFLYRNAVKYPRSSSFIIKALQARLRYSLNRPKTSQADENASEDLE</sequence>